<proteinExistence type="predicted"/>
<dbReference type="SUPFAM" id="SSF56784">
    <property type="entry name" value="HAD-like"/>
    <property type="match status" value="1"/>
</dbReference>
<dbReference type="Pfam" id="PF00702">
    <property type="entry name" value="Hydrolase"/>
    <property type="match status" value="1"/>
</dbReference>
<dbReference type="RefSeq" id="XP_018736133.1">
    <property type="nucleotide sequence ID" value="XM_018878873.1"/>
</dbReference>
<keyword evidence="2" id="KW-1185">Reference proteome</keyword>
<organism evidence="1 2">
    <name type="scientific">Sugiyamaella lignohabitans</name>
    <dbReference type="NCBI Taxonomy" id="796027"/>
    <lineage>
        <taxon>Eukaryota</taxon>
        <taxon>Fungi</taxon>
        <taxon>Dikarya</taxon>
        <taxon>Ascomycota</taxon>
        <taxon>Saccharomycotina</taxon>
        <taxon>Dipodascomycetes</taxon>
        <taxon>Dipodascales</taxon>
        <taxon>Trichomonascaceae</taxon>
        <taxon>Sugiyamaella</taxon>
    </lineage>
</organism>
<dbReference type="InterPro" id="IPR051828">
    <property type="entry name" value="HAD-like_hydrolase_domain"/>
</dbReference>
<evidence type="ECO:0000313" key="2">
    <source>
        <dbReference type="Proteomes" id="UP000189580"/>
    </source>
</evidence>
<dbReference type="GeneID" id="30033813"/>
<dbReference type="GO" id="GO:0005634">
    <property type="term" value="C:nucleus"/>
    <property type="evidence" value="ECO:0007669"/>
    <property type="project" value="TreeGrafter"/>
</dbReference>
<accession>A0A167E5B2</accession>
<dbReference type="EMBL" id="CP014501">
    <property type="protein sequence ID" value="ANB13656.1"/>
    <property type="molecule type" value="Genomic_DNA"/>
</dbReference>
<dbReference type="AlphaFoldDB" id="A0A167E5B2"/>
<dbReference type="KEGG" id="slb:AWJ20_1955"/>
<dbReference type="PANTHER" id="PTHR46191">
    <property type="match status" value="1"/>
</dbReference>
<sequence length="234" mass="26157">MVTLAFKTVSKEYPNYGKSVGLPLKTWWTRIIRLTFKDYAITDEACNALYEHFNTANAYHIFPDGMQLISNLGPAGFNLGILSNSDPRMRVVLERTGFLKYLKTGSVFLSYETGFEKPAPEAFHLASQIVNATAPHAGLTVDQKLNAGSDKNLLLWHVGDDVDKDYKGALNCGWNSILVDRNAEFLKEKTALDSYKDASGYHYYSDKTLTVVSSGSEPVRVYTSDMSRIAQLFE</sequence>
<dbReference type="InterPro" id="IPR023214">
    <property type="entry name" value="HAD_sf"/>
</dbReference>
<dbReference type="Proteomes" id="UP000189580">
    <property type="component" value="Chromosome a"/>
</dbReference>
<dbReference type="Gene3D" id="3.40.50.1000">
    <property type="entry name" value="HAD superfamily/HAD-like"/>
    <property type="match status" value="1"/>
</dbReference>
<dbReference type="OrthoDB" id="444127at2759"/>
<dbReference type="PANTHER" id="PTHR46191:SF2">
    <property type="entry name" value="HALOACID DEHALOGENASE-LIKE HYDROLASE DOMAIN-CONTAINING PROTEIN 3"/>
    <property type="match status" value="1"/>
</dbReference>
<dbReference type="Gene3D" id="1.10.150.720">
    <property type="entry name" value="Haloacid dehalogenase-like hydrolase"/>
    <property type="match status" value="1"/>
</dbReference>
<evidence type="ECO:0000313" key="1">
    <source>
        <dbReference type="EMBL" id="ANB13656.1"/>
    </source>
</evidence>
<reference evidence="1 2" key="1">
    <citation type="submission" date="2016-02" db="EMBL/GenBank/DDBJ databases">
        <title>Complete genome sequence and transcriptome regulation of the pentose utilising yeast Sugiyamaella lignohabitans.</title>
        <authorList>
            <person name="Bellasio M."/>
            <person name="Peymann A."/>
            <person name="Valli M."/>
            <person name="Sipitzky M."/>
            <person name="Graf A."/>
            <person name="Sauer M."/>
            <person name="Marx H."/>
            <person name="Mattanovich D."/>
        </authorList>
    </citation>
    <scope>NUCLEOTIDE SEQUENCE [LARGE SCALE GENOMIC DNA]</scope>
    <source>
        <strain evidence="1 2">CBS 10342</strain>
    </source>
</reference>
<dbReference type="InterPro" id="IPR036412">
    <property type="entry name" value="HAD-like_sf"/>
</dbReference>
<name>A0A167E5B2_9ASCO</name>
<protein>
    <submittedName>
        <fullName evidence="1">Uncharacterized protein</fullName>
    </submittedName>
</protein>
<gene>
    <name evidence="1" type="ORF">AWJ20_1955</name>
</gene>
<dbReference type="InterPro" id="IPR044924">
    <property type="entry name" value="HAD-SF_hydro_IA_REG-2-like_cap"/>
</dbReference>